<dbReference type="PROSITE" id="PS50020">
    <property type="entry name" value="WW_DOMAIN_2"/>
    <property type="match status" value="1"/>
</dbReference>
<reference evidence="4" key="1">
    <citation type="submission" date="2022-11" db="UniProtKB">
        <authorList>
            <consortium name="WormBaseParasite"/>
        </authorList>
    </citation>
    <scope>IDENTIFICATION</scope>
</reference>
<dbReference type="Gene3D" id="3.40.30.10">
    <property type="entry name" value="Glutaredoxin"/>
    <property type="match status" value="1"/>
</dbReference>
<dbReference type="CDD" id="cd00201">
    <property type="entry name" value="WW"/>
    <property type="match status" value="1"/>
</dbReference>
<feature type="compositionally biased region" description="Basic and acidic residues" evidence="1">
    <location>
        <begin position="233"/>
        <end position="249"/>
    </location>
</feature>
<name>A0A915N7C5_MELJA</name>
<protein>
    <submittedName>
        <fullName evidence="4">WW domain-containing protein</fullName>
    </submittedName>
</protein>
<feature type="region of interest" description="Disordered" evidence="1">
    <location>
        <begin position="216"/>
        <end position="304"/>
    </location>
</feature>
<dbReference type="AlphaFoldDB" id="A0A915N7C5"/>
<evidence type="ECO:0000256" key="1">
    <source>
        <dbReference type="SAM" id="MobiDB-lite"/>
    </source>
</evidence>
<dbReference type="InterPro" id="IPR001202">
    <property type="entry name" value="WW_dom"/>
</dbReference>
<dbReference type="Gene3D" id="2.20.70.10">
    <property type="match status" value="1"/>
</dbReference>
<evidence type="ECO:0000259" key="2">
    <source>
        <dbReference type="PROSITE" id="PS50020"/>
    </source>
</evidence>
<evidence type="ECO:0000313" key="3">
    <source>
        <dbReference type="Proteomes" id="UP000887561"/>
    </source>
</evidence>
<feature type="compositionally biased region" description="Basic and acidic residues" evidence="1">
    <location>
        <begin position="267"/>
        <end position="279"/>
    </location>
</feature>
<keyword evidence="3" id="KW-1185">Reference proteome</keyword>
<proteinExistence type="predicted"/>
<organism evidence="3 4">
    <name type="scientific">Meloidogyne javanica</name>
    <name type="common">Root-knot nematode worm</name>
    <dbReference type="NCBI Taxonomy" id="6303"/>
    <lineage>
        <taxon>Eukaryota</taxon>
        <taxon>Metazoa</taxon>
        <taxon>Ecdysozoa</taxon>
        <taxon>Nematoda</taxon>
        <taxon>Chromadorea</taxon>
        <taxon>Rhabditida</taxon>
        <taxon>Tylenchina</taxon>
        <taxon>Tylenchomorpha</taxon>
        <taxon>Tylenchoidea</taxon>
        <taxon>Meloidogynidae</taxon>
        <taxon>Meloidogyninae</taxon>
        <taxon>Meloidogyne</taxon>
        <taxon>Meloidogyne incognita group</taxon>
    </lineage>
</organism>
<feature type="region of interest" description="Disordered" evidence="1">
    <location>
        <begin position="320"/>
        <end position="350"/>
    </location>
</feature>
<dbReference type="Pfam" id="PF00397">
    <property type="entry name" value="WW"/>
    <property type="match status" value="1"/>
</dbReference>
<dbReference type="SUPFAM" id="SSF51045">
    <property type="entry name" value="WW domain"/>
    <property type="match status" value="1"/>
</dbReference>
<dbReference type="SMART" id="SM00456">
    <property type="entry name" value="WW"/>
    <property type="match status" value="1"/>
</dbReference>
<dbReference type="WBParaSite" id="scaffold7823_cov208.g12438">
    <property type="protein sequence ID" value="scaffold7823_cov208.g12438"/>
    <property type="gene ID" value="scaffold7823_cov208.g12438"/>
</dbReference>
<feature type="domain" description="WW" evidence="2">
    <location>
        <begin position="157"/>
        <end position="191"/>
    </location>
</feature>
<accession>A0A915N7C5</accession>
<dbReference type="Proteomes" id="UP000887561">
    <property type="component" value="Unplaced"/>
</dbReference>
<evidence type="ECO:0000313" key="4">
    <source>
        <dbReference type="WBParaSite" id="scaffold7823_cov208.g12438"/>
    </source>
</evidence>
<sequence>LENDEQQEQVFAEQIDENEKKELEHVANNEEANTYAAGSGLRYADENEISEEDSSLRIALEKIDPKYRKIFKLQRRGIVADEKKEEEVFAESYDQEDETKADTGKEKYRGGAPGCPNKHILFHVCTEYCFDQWQEGYPESRLPERYLEQRKKMLRNYPLPEGWTEIYDPGMRRHYYWNQSTDEVCWLSPRHPKAVISESAPKIAREMWNLNSHKAEDVADEEVNNKGRNRSGRGKDGRSQHETRRERKNGMAIAKRGRGAEDESDEDSRPIAELTERDKLKRAKRKGIDPMDPSAYGEAPEGAWTSGLVEDQEVKTGVDVTASGPLFQQRPYPAPGAILRRMHPDKYPPT</sequence>
<dbReference type="InterPro" id="IPR036020">
    <property type="entry name" value="WW_dom_sf"/>
</dbReference>